<proteinExistence type="inferred from homology"/>
<dbReference type="InterPro" id="IPR038765">
    <property type="entry name" value="Papain-like_cys_pep_sf"/>
</dbReference>
<name>A0A7K3NR34_9BACT</name>
<dbReference type="InterPro" id="IPR000064">
    <property type="entry name" value="NLP_P60_dom"/>
</dbReference>
<gene>
    <name evidence="6" type="ORF">G3N56_18195</name>
</gene>
<dbReference type="PANTHER" id="PTHR47053:SF1">
    <property type="entry name" value="MUREIN DD-ENDOPEPTIDASE MEPH-RELATED"/>
    <property type="match status" value="1"/>
</dbReference>
<keyword evidence="7" id="KW-1185">Reference proteome</keyword>
<evidence type="ECO:0000313" key="6">
    <source>
        <dbReference type="EMBL" id="NDY58670.1"/>
    </source>
</evidence>
<evidence type="ECO:0000256" key="4">
    <source>
        <dbReference type="ARBA" id="ARBA00022807"/>
    </source>
</evidence>
<feature type="domain" description="NlpC/P60" evidence="5">
    <location>
        <begin position="48"/>
        <end position="172"/>
    </location>
</feature>
<organism evidence="6 7">
    <name type="scientific">Desulfolutivibrio sulfodismutans</name>
    <dbReference type="NCBI Taxonomy" id="63561"/>
    <lineage>
        <taxon>Bacteria</taxon>
        <taxon>Pseudomonadati</taxon>
        <taxon>Thermodesulfobacteriota</taxon>
        <taxon>Desulfovibrionia</taxon>
        <taxon>Desulfovibrionales</taxon>
        <taxon>Desulfovibrionaceae</taxon>
        <taxon>Desulfolutivibrio</taxon>
    </lineage>
</organism>
<accession>A0A7K3NR34</accession>
<dbReference type="GO" id="GO:0006508">
    <property type="term" value="P:proteolysis"/>
    <property type="evidence" value="ECO:0007669"/>
    <property type="project" value="UniProtKB-KW"/>
</dbReference>
<sequence>MRHDFPRPSGLGPARPGRIVAALALVVALCSPGCGFFSSTPTQKSLGDSLGARVADTARSQIGVRYRYGGDTPGEGFDCSGLVQWAFAQNGLRVPRTVSDQSLAGRPVRSSELLPGDLVFFNTTFKRTELHVGIATSPGYFVHSPSSGGRVREARLSDPYWASVFSKARRVIP</sequence>
<comment type="similarity">
    <text evidence="1">Belongs to the peptidase C40 family.</text>
</comment>
<dbReference type="RefSeq" id="WP_163303740.1">
    <property type="nucleotide sequence ID" value="NZ_JAAGRQ010000126.1"/>
</dbReference>
<evidence type="ECO:0000259" key="5">
    <source>
        <dbReference type="PROSITE" id="PS51935"/>
    </source>
</evidence>
<keyword evidence="2" id="KW-0645">Protease</keyword>
<dbReference type="PROSITE" id="PS51935">
    <property type="entry name" value="NLPC_P60"/>
    <property type="match status" value="1"/>
</dbReference>
<keyword evidence="4" id="KW-0788">Thiol protease</keyword>
<dbReference type="Pfam" id="PF00877">
    <property type="entry name" value="NLPC_P60"/>
    <property type="match status" value="1"/>
</dbReference>
<dbReference type="GO" id="GO:0008234">
    <property type="term" value="F:cysteine-type peptidase activity"/>
    <property type="evidence" value="ECO:0007669"/>
    <property type="project" value="UniProtKB-KW"/>
</dbReference>
<reference evidence="6 7" key="1">
    <citation type="submission" date="2020-02" db="EMBL/GenBank/DDBJ databases">
        <title>Comparative genomics of sulfur disproportionating microorganisms.</title>
        <authorList>
            <person name="Ward L.M."/>
            <person name="Bertran E."/>
            <person name="Johnston D.T."/>
        </authorList>
    </citation>
    <scope>NUCLEOTIDE SEQUENCE [LARGE SCALE GENOMIC DNA]</scope>
    <source>
        <strain evidence="6 7">DSM 3696</strain>
    </source>
</reference>
<dbReference type="SUPFAM" id="SSF54001">
    <property type="entry name" value="Cysteine proteinases"/>
    <property type="match status" value="1"/>
</dbReference>
<keyword evidence="3" id="KW-0378">Hydrolase</keyword>
<evidence type="ECO:0000256" key="2">
    <source>
        <dbReference type="ARBA" id="ARBA00022670"/>
    </source>
</evidence>
<dbReference type="InterPro" id="IPR051202">
    <property type="entry name" value="Peptidase_C40"/>
</dbReference>
<evidence type="ECO:0000313" key="7">
    <source>
        <dbReference type="Proteomes" id="UP000469724"/>
    </source>
</evidence>
<dbReference type="AlphaFoldDB" id="A0A7K3NR34"/>
<dbReference type="PANTHER" id="PTHR47053">
    <property type="entry name" value="MUREIN DD-ENDOPEPTIDASE MEPH-RELATED"/>
    <property type="match status" value="1"/>
</dbReference>
<evidence type="ECO:0000256" key="1">
    <source>
        <dbReference type="ARBA" id="ARBA00007074"/>
    </source>
</evidence>
<comment type="caution">
    <text evidence="6">The sequence shown here is derived from an EMBL/GenBank/DDBJ whole genome shotgun (WGS) entry which is preliminary data.</text>
</comment>
<protein>
    <submittedName>
        <fullName evidence="6">C40 family peptidase</fullName>
    </submittedName>
</protein>
<dbReference type="EMBL" id="JAAGRQ010000126">
    <property type="protein sequence ID" value="NDY58670.1"/>
    <property type="molecule type" value="Genomic_DNA"/>
</dbReference>
<dbReference type="Gene3D" id="3.90.1720.10">
    <property type="entry name" value="endopeptidase domain like (from Nostoc punctiforme)"/>
    <property type="match status" value="1"/>
</dbReference>
<evidence type="ECO:0000256" key="3">
    <source>
        <dbReference type="ARBA" id="ARBA00022801"/>
    </source>
</evidence>
<dbReference type="Proteomes" id="UP000469724">
    <property type="component" value="Unassembled WGS sequence"/>
</dbReference>